<comment type="caution">
    <text evidence="1">The sequence shown here is derived from an EMBL/GenBank/DDBJ whole genome shotgun (WGS) entry which is preliminary data.</text>
</comment>
<keyword evidence="2" id="KW-1185">Reference proteome</keyword>
<dbReference type="RefSeq" id="WP_209627705.1">
    <property type="nucleotide sequence ID" value="NZ_PRDG01000002.1"/>
</dbReference>
<gene>
    <name evidence="1" type="ORF">C4K46_04650</name>
</gene>
<dbReference type="Proteomes" id="UP001519296">
    <property type="component" value="Unassembled WGS sequence"/>
</dbReference>
<organism evidence="1 2">
    <name type="scientific">Streptococcus oricebi</name>
    <dbReference type="NCBI Taxonomy" id="1547447"/>
    <lineage>
        <taxon>Bacteria</taxon>
        <taxon>Bacillati</taxon>
        <taxon>Bacillota</taxon>
        <taxon>Bacilli</taxon>
        <taxon>Lactobacillales</taxon>
        <taxon>Streptococcaceae</taxon>
        <taxon>Streptococcus</taxon>
    </lineage>
</organism>
<evidence type="ECO:0000313" key="2">
    <source>
        <dbReference type="Proteomes" id="UP001519296"/>
    </source>
</evidence>
<evidence type="ECO:0008006" key="3">
    <source>
        <dbReference type="Google" id="ProtNLM"/>
    </source>
</evidence>
<reference evidence="1 2" key="1">
    <citation type="submission" date="2018-02" db="EMBL/GenBank/DDBJ databases">
        <title>Draft genome sequence of Streptococcus oricebi CCUG 70868T type strain.</title>
        <authorList>
            <person name="Mendez V."/>
            <person name="Salva-Serra F."/>
            <person name="Jaen-Luchoro D."/>
            <person name="Gonzales-Siles L."/>
            <person name="Karlsson R."/>
            <person name="Engstrom-Jakobsson H."/>
            <person name="Busquets A."/>
            <person name="Gomila M."/>
            <person name="Pineiro-Iglesias B."/>
            <person name="Bennasar-Figueras A."/>
            <person name="Seeger M."/>
            <person name="Moore E."/>
        </authorList>
    </citation>
    <scope>NUCLEOTIDE SEQUENCE [LARGE SCALE GENOMIC DNA]</scope>
    <source>
        <strain evidence="1 2">CCUG 70868</strain>
    </source>
</reference>
<accession>A0ABS5B388</accession>
<proteinExistence type="predicted"/>
<dbReference type="EMBL" id="PRDG01000002">
    <property type="protein sequence ID" value="MBP2623225.1"/>
    <property type="molecule type" value="Genomic_DNA"/>
</dbReference>
<name>A0ABS5B388_9STRE</name>
<protein>
    <recommendedName>
        <fullName evidence="3">Antitoxin</fullName>
    </recommendedName>
</protein>
<sequence>MFTRKYISFKVGNTMDLTVAFENEELGALQDFLSSETHNFAPHIVKELDNVLSRRKADLYFSGNMSFVEGDRRTALVGFAYEELGPDVVLPTATLKELVDEWIEMEDKFKKGELDGKLPLVIED</sequence>
<evidence type="ECO:0000313" key="1">
    <source>
        <dbReference type="EMBL" id="MBP2623225.1"/>
    </source>
</evidence>